<protein>
    <recommendedName>
        <fullName evidence="3">3'(2'),5'-bisphosphate nucleotidase</fullName>
        <ecNumber evidence="3">3.1.3.7</ecNumber>
    </recommendedName>
</protein>
<evidence type="ECO:0000256" key="10">
    <source>
        <dbReference type="SAM" id="MobiDB-lite"/>
    </source>
</evidence>
<dbReference type="AlphaFoldDB" id="A0A6A6LUX0"/>
<evidence type="ECO:0000256" key="5">
    <source>
        <dbReference type="ARBA" id="ARBA00022801"/>
    </source>
</evidence>
<dbReference type="InterPro" id="IPR020550">
    <property type="entry name" value="Inositol_monophosphatase_CS"/>
</dbReference>
<dbReference type="Pfam" id="PF00459">
    <property type="entry name" value="Inositol_P"/>
    <property type="match status" value="1"/>
</dbReference>
<keyword evidence="6 9" id="KW-0460">Magnesium</keyword>
<dbReference type="GO" id="GO:0046872">
    <property type="term" value="F:metal ion binding"/>
    <property type="evidence" value="ECO:0007669"/>
    <property type="project" value="UniProtKB-KW"/>
</dbReference>
<evidence type="ECO:0000256" key="2">
    <source>
        <dbReference type="ARBA" id="ARBA00009759"/>
    </source>
</evidence>
<evidence type="ECO:0000256" key="3">
    <source>
        <dbReference type="ARBA" id="ARBA00012633"/>
    </source>
</evidence>
<evidence type="ECO:0000313" key="11">
    <source>
        <dbReference type="EMBL" id="KAF2303409.1"/>
    </source>
</evidence>
<dbReference type="EMBL" id="JAAGAX010000009">
    <property type="protein sequence ID" value="KAF2303409.1"/>
    <property type="molecule type" value="Genomic_DNA"/>
</dbReference>
<evidence type="ECO:0000256" key="1">
    <source>
        <dbReference type="ARBA" id="ARBA00001946"/>
    </source>
</evidence>
<keyword evidence="12" id="KW-1185">Reference proteome</keyword>
<organism evidence="11 12">
    <name type="scientific">Hevea brasiliensis</name>
    <name type="common">Para rubber tree</name>
    <name type="synonym">Siphonia brasiliensis</name>
    <dbReference type="NCBI Taxonomy" id="3981"/>
    <lineage>
        <taxon>Eukaryota</taxon>
        <taxon>Viridiplantae</taxon>
        <taxon>Streptophyta</taxon>
        <taxon>Embryophyta</taxon>
        <taxon>Tracheophyta</taxon>
        <taxon>Spermatophyta</taxon>
        <taxon>Magnoliopsida</taxon>
        <taxon>eudicotyledons</taxon>
        <taxon>Gunneridae</taxon>
        <taxon>Pentapetalae</taxon>
        <taxon>rosids</taxon>
        <taxon>fabids</taxon>
        <taxon>Malpighiales</taxon>
        <taxon>Euphorbiaceae</taxon>
        <taxon>Crotonoideae</taxon>
        <taxon>Micrandreae</taxon>
        <taxon>Hevea</taxon>
    </lineage>
</organism>
<evidence type="ECO:0000256" key="7">
    <source>
        <dbReference type="ARBA" id="ARBA00044479"/>
    </source>
</evidence>
<comment type="catalytic activity">
    <reaction evidence="7">
        <text>adenosine 3',5'-bisphosphate + H2O = AMP + phosphate</text>
        <dbReference type="Rhea" id="RHEA:10040"/>
        <dbReference type="ChEBI" id="CHEBI:15377"/>
        <dbReference type="ChEBI" id="CHEBI:43474"/>
        <dbReference type="ChEBI" id="CHEBI:58343"/>
        <dbReference type="ChEBI" id="CHEBI:456215"/>
        <dbReference type="EC" id="3.1.3.7"/>
    </reaction>
    <physiologicalReaction direction="left-to-right" evidence="7">
        <dbReference type="Rhea" id="RHEA:10041"/>
    </physiologicalReaction>
</comment>
<feature type="binding site" evidence="9">
    <location>
        <position position="88"/>
    </location>
    <ligand>
        <name>Mg(2+)</name>
        <dbReference type="ChEBI" id="CHEBI:18420"/>
        <label>1</label>
        <note>catalytic</note>
    </ligand>
</feature>
<dbReference type="PANTHER" id="PTHR43200">
    <property type="entry name" value="PHOSPHATASE"/>
    <property type="match status" value="1"/>
</dbReference>
<comment type="similarity">
    <text evidence="2">Belongs to the inositol monophosphatase superfamily.</text>
</comment>
<dbReference type="EC" id="3.1.3.7" evidence="3"/>
<evidence type="ECO:0000256" key="4">
    <source>
        <dbReference type="ARBA" id="ARBA00022723"/>
    </source>
</evidence>
<dbReference type="InterPro" id="IPR000760">
    <property type="entry name" value="Inositol_monophosphatase-like"/>
</dbReference>
<dbReference type="GO" id="GO:0008441">
    <property type="term" value="F:3'(2'),5'-bisphosphate nucleotidase activity"/>
    <property type="evidence" value="ECO:0007669"/>
    <property type="project" value="UniProtKB-EC"/>
</dbReference>
<dbReference type="FunFam" id="3.40.190.80:FF:000003">
    <property type="entry name" value="PAP-specific phosphatase HAL2-like"/>
    <property type="match status" value="1"/>
</dbReference>
<keyword evidence="5" id="KW-0378">Hydrolase</keyword>
<evidence type="ECO:0000256" key="8">
    <source>
        <dbReference type="ARBA" id="ARBA00044484"/>
    </source>
</evidence>
<evidence type="ECO:0000313" key="12">
    <source>
        <dbReference type="Proteomes" id="UP000467840"/>
    </source>
</evidence>
<dbReference type="Gene3D" id="3.30.540.10">
    <property type="entry name" value="Fructose-1,6-Bisphosphatase, subunit A, domain 1"/>
    <property type="match status" value="1"/>
</dbReference>
<sequence>MEDLKSLDLSSPQPEKYSKEMDIAVRAVQMACSLCQKVQDSMISKANSQVQAKDDNSLVTVADWSVQATVSWILSESLGNRNVSIVAEEDVRTLSKADKAGLLEAVVQTVNECLSEAPRFGLKAPQMFLTTAEVLEAISHCNSTGVLLEDFGPLILLMGQKKLVWPNSARPVQVSSIDNPALATFCEPVEKANSSHSFTAGLAHSVGLRMQPLRVYSMVKYAAIARGDAEVFMKFARAGYKEKIWDHAAGVVIIEEAGGVVTDAGGRPLDFSKGMYLEGLDRGIIACAGAKLHDKIIKAVDASWNSSSLQMKTFTCFLLLATLLLSGTGLLSTASRPDPNSSKGKPTNPRNKAGGNDAGIGGFFGPGSGFGIPGLGKGWGNGIVGGGYGAGFGGPNGGYSKGGIIRPTVVCKERGPCYRKKLTCPAKCFTSYSQSGKGYGAGGGGGGCTIDCKKKCIAYC</sequence>
<dbReference type="SUPFAM" id="SSF56655">
    <property type="entry name" value="Carbohydrate phosphatase"/>
    <property type="match status" value="2"/>
</dbReference>
<feature type="compositionally biased region" description="Polar residues" evidence="10">
    <location>
        <begin position="338"/>
        <end position="350"/>
    </location>
</feature>
<comment type="caution">
    <text evidence="11">The sequence shown here is derived from an EMBL/GenBank/DDBJ whole genome shotgun (WGS) entry which is preliminary data.</text>
</comment>
<evidence type="ECO:0000256" key="6">
    <source>
        <dbReference type="ARBA" id="ARBA00022842"/>
    </source>
</evidence>
<proteinExistence type="inferred from homology"/>
<accession>A0A6A6LUX0</accession>
<dbReference type="GO" id="GO:0000103">
    <property type="term" value="P:sulfate assimilation"/>
    <property type="evidence" value="ECO:0007669"/>
    <property type="project" value="TreeGrafter"/>
</dbReference>
<evidence type="ECO:0000256" key="9">
    <source>
        <dbReference type="PIRSR" id="PIRSR600760-2"/>
    </source>
</evidence>
<dbReference type="PROSITE" id="PS00630">
    <property type="entry name" value="IMP_2"/>
    <property type="match status" value="1"/>
</dbReference>
<gene>
    <name evidence="11" type="ORF">GH714_018093</name>
</gene>
<dbReference type="Gene3D" id="3.40.190.80">
    <property type="match status" value="1"/>
</dbReference>
<comment type="catalytic activity">
    <reaction evidence="8">
        <text>3'-phosphoadenylyl sulfate + H2O = adenosine 5'-phosphosulfate + phosphate</text>
        <dbReference type="Rhea" id="RHEA:77639"/>
        <dbReference type="ChEBI" id="CHEBI:15377"/>
        <dbReference type="ChEBI" id="CHEBI:43474"/>
        <dbReference type="ChEBI" id="CHEBI:58243"/>
        <dbReference type="ChEBI" id="CHEBI:58339"/>
        <dbReference type="EC" id="3.1.3.7"/>
    </reaction>
    <physiologicalReaction direction="left-to-right" evidence="8">
        <dbReference type="Rhea" id="RHEA:77640"/>
    </physiologicalReaction>
</comment>
<feature type="binding site" evidence="9">
    <location>
        <position position="246"/>
    </location>
    <ligand>
        <name>Mg(2+)</name>
        <dbReference type="ChEBI" id="CHEBI:18420"/>
        <label>1</label>
        <note>catalytic</note>
    </ligand>
</feature>
<feature type="region of interest" description="Disordered" evidence="10">
    <location>
        <begin position="334"/>
        <end position="356"/>
    </location>
</feature>
<dbReference type="PRINTS" id="PR00377">
    <property type="entry name" value="IMPHPHTASES"/>
</dbReference>
<keyword evidence="4 9" id="KW-0479">Metal-binding</keyword>
<name>A0A6A6LUX0_HEVBR</name>
<comment type="cofactor">
    <cofactor evidence="1 9">
        <name>Mg(2+)</name>
        <dbReference type="ChEBI" id="CHEBI:18420"/>
    </cofactor>
</comment>
<dbReference type="CDD" id="cd01517">
    <property type="entry name" value="PAP_phosphatase"/>
    <property type="match status" value="1"/>
</dbReference>
<dbReference type="GO" id="GO:0046854">
    <property type="term" value="P:phosphatidylinositol phosphate biosynthetic process"/>
    <property type="evidence" value="ECO:0007669"/>
    <property type="project" value="InterPro"/>
</dbReference>
<reference evidence="11 12" key="1">
    <citation type="journal article" date="2020" name="Mol. Plant">
        <title>The Chromosome-Based Rubber Tree Genome Provides New Insights into Spurge Genome Evolution and Rubber Biosynthesis.</title>
        <authorList>
            <person name="Liu J."/>
            <person name="Shi C."/>
            <person name="Shi C.C."/>
            <person name="Li W."/>
            <person name="Zhang Q.J."/>
            <person name="Zhang Y."/>
            <person name="Li K."/>
            <person name="Lu H.F."/>
            <person name="Shi C."/>
            <person name="Zhu S.T."/>
            <person name="Xiao Z.Y."/>
            <person name="Nan H."/>
            <person name="Yue Y."/>
            <person name="Zhu X.G."/>
            <person name="Wu Y."/>
            <person name="Hong X.N."/>
            <person name="Fan G.Y."/>
            <person name="Tong Y."/>
            <person name="Zhang D."/>
            <person name="Mao C.L."/>
            <person name="Liu Y.L."/>
            <person name="Hao S.J."/>
            <person name="Liu W.Q."/>
            <person name="Lv M.Q."/>
            <person name="Zhang H.B."/>
            <person name="Liu Y."/>
            <person name="Hu-Tang G.R."/>
            <person name="Wang J.P."/>
            <person name="Wang J.H."/>
            <person name="Sun Y.H."/>
            <person name="Ni S.B."/>
            <person name="Chen W.B."/>
            <person name="Zhang X.C."/>
            <person name="Jiao Y.N."/>
            <person name="Eichler E.E."/>
            <person name="Li G.H."/>
            <person name="Liu X."/>
            <person name="Gao L.Z."/>
        </authorList>
    </citation>
    <scope>NUCLEOTIDE SEQUENCE [LARGE SCALE GENOMIC DNA]</scope>
    <source>
        <strain evidence="12">cv. GT1</strain>
        <tissue evidence="11">Leaf</tissue>
    </source>
</reference>
<dbReference type="InterPro" id="IPR051090">
    <property type="entry name" value="Inositol_monoP_superfamily"/>
</dbReference>
<dbReference type="PANTHER" id="PTHR43200:SF17">
    <property type="entry name" value="3'(2'),5'-BISPHOSPHATE NUCLEOTIDASE"/>
    <property type="match status" value="1"/>
</dbReference>
<dbReference type="Proteomes" id="UP000467840">
    <property type="component" value="Chromosome 16"/>
</dbReference>